<keyword evidence="1" id="KW-1133">Transmembrane helix</keyword>
<evidence type="ECO:0000313" key="2">
    <source>
        <dbReference type="EMBL" id="MBB4917289.1"/>
    </source>
</evidence>
<keyword evidence="3" id="KW-1185">Reference proteome</keyword>
<feature type="transmembrane region" description="Helical" evidence="1">
    <location>
        <begin position="36"/>
        <end position="56"/>
    </location>
</feature>
<feature type="transmembrane region" description="Helical" evidence="1">
    <location>
        <begin position="7"/>
        <end position="30"/>
    </location>
</feature>
<name>A0A7W7QPA3_9ACTN</name>
<dbReference type="RefSeq" id="WP_184717406.1">
    <property type="nucleotide sequence ID" value="NZ_JACHJP010000004.1"/>
</dbReference>
<evidence type="ECO:0000313" key="3">
    <source>
        <dbReference type="Proteomes" id="UP000552644"/>
    </source>
</evidence>
<organism evidence="2 3">
    <name type="scientific">Streptosporangium saharense</name>
    <dbReference type="NCBI Taxonomy" id="1706840"/>
    <lineage>
        <taxon>Bacteria</taxon>
        <taxon>Bacillati</taxon>
        <taxon>Actinomycetota</taxon>
        <taxon>Actinomycetes</taxon>
        <taxon>Streptosporangiales</taxon>
        <taxon>Streptosporangiaceae</taxon>
        <taxon>Streptosporangium</taxon>
    </lineage>
</organism>
<keyword evidence="1" id="KW-0812">Transmembrane</keyword>
<reference evidence="2 3" key="1">
    <citation type="submission" date="2020-08" db="EMBL/GenBank/DDBJ databases">
        <title>Genomic Encyclopedia of Type Strains, Phase III (KMG-III): the genomes of soil and plant-associated and newly described type strains.</title>
        <authorList>
            <person name="Whitman W."/>
        </authorList>
    </citation>
    <scope>NUCLEOTIDE SEQUENCE [LARGE SCALE GENOMIC DNA]</scope>
    <source>
        <strain evidence="2 3">CECT 8840</strain>
    </source>
</reference>
<sequence>MFSRPPGLPFLVVFSAVAAVILMWASYPYWYGVEMFFYAVPFGGWLLAYWAIRVVLARRTGTLTGSRLRWILPPFIAGGVVLALMTDAPFWIRFTISAPSMEAYAGAVAESPNHREPCQWVGLYRVCDGWRYLDPETGEEVTGSAEFGVEDWFLDTNKGFVWLPSGKPYETIDDRYRYLKDHWYGSDGWGHW</sequence>
<dbReference type="Proteomes" id="UP000552644">
    <property type="component" value="Unassembled WGS sequence"/>
</dbReference>
<dbReference type="AlphaFoldDB" id="A0A7W7QPA3"/>
<keyword evidence="1" id="KW-0472">Membrane</keyword>
<dbReference type="EMBL" id="JACHJP010000004">
    <property type="protein sequence ID" value="MBB4917289.1"/>
    <property type="molecule type" value="Genomic_DNA"/>
</dbReference>
<gene>
    <name evidence="2" type="ORF">FHS44_004397</name>
</gene>
<accession>A0A7W7QPA3</accession>
<protein>
    <submittedName>
        <fullName evidence="2">Uncharacterized protein</fullName>
    </submittedName>
</protein>
<evidence type="ECO:0000256" key="1">
    <source>
        <dbReference type="SAM" id="Phobius"/>
    </source>
</evidence>
<proteinExistence type="predicted"/>
<feature type="transmembrane region" description="Helical" evidence="1">
    <location>
        <begin position="68"/>
        <end position="92"/>
    </location>
</feature>
<comment type="caution">
    <text evidence="2">The sequence shown here is derived from an EMBL/GenBank/DDBJ whole genome shotgun (WGS) entry which is preliminary data.</text>
</comment>